<sequence>MSRKPVPSLRAQAELNKLGSDIAIARKKRRFTQQRLADGAGVNVVTIRRLEKGDGGVSLGVLAMVLVTLGEHNRIADMLDISKDDIGLALGVNALPQRVRPKGDGKGKRKKTEPQEPSGGSDKVSF</sequence>
<protein>
    <submittedName>
        <fullName evidence="3">Helix-turn-helix domain-containing protein</fullName>
    </submittedName>
</protein>
<evidence type="ECO:0000259" key="2">
    <source>
        <dbReference type="PROSITE" id="PS50943"/>
    </source>
</evidence>
<comment type="caution">
    <text evidence="3">The sequence shown here is derived from an EMBL/GenBank/DDBJ whole genome shotgun (WGS) entry which is preliminary data.</text>
</comment>
<evidence type="ECO:0000313" key="3">
    <source>
        <dbReference type="EMBL" id="RFC63990.1"/>
    </source>
</evidence>
<dbReference type="RefSeq" id="WP_116625610.1">
    <property type="nucleotide sequence ID" value="NZ_QURN01000020.1"/>
</dbReference>
<dbReference type="InterPro" id="IPR001387">
    <property type="entry name" value="Cro/C1-type_HTH"/>
</dbReference>
<accession>A0A371X431</accession>
<name>A0A371X431_9HYPH</name>
<evidence type="ECO:0000313" key="4">
    <source>
        <dbReference type="Proteomes" id="UP000262379"/>
    </source>
</evidence>
<dbReference type="SUPFAM" id="SSF47413">
    <property type="entry name" value="lambda repressor-like DNA-binding domains"/>
    <property type="match status" value="1"/>
</dbReference>
<evidence type="ECO:0000256" key="1">
    <source>
        <dbReference type="SAM" id="MobiDB-lite"/>
    </source>
</evidence>
<dbReference type="EMBL" id="QURN01000020">
    <property type="protein sequence ID" value="RFC63990.1"/>
    <property type="molecule type" value="Genomic_DNA"/>
</dbReference>
<dbReference type="InterPro" id="IPR010982">
    <property type="entry name" value="Lambda_DNA-bd_dom_sf"/>
</dbReference>
<dbReference type="CDD" id="cd00093">
    <property type="entry name" value="HTH_XRE"/>
    <property type="match status" value="1"/>
</dbReference>
<dbReference type="PROSITE" id="PS50943">
    <property type="entry name" value="HTH_CROC1"/>
    <property type="match status" value="1"/>
</dbReference>
<dbReference type="SMART" id="SM00530">
    <property type="entry name" value="HTH_XRE"/>
    <property type="match status" value="1"/>
</dbReference>
<dbReference type="GO" id="GO:0003677">
    <property type="term" value="F:DNA binding"/>
    <property type="evidence" value="ECO:0007669"/>
    <property type="project" value="InterPro"/>
</dbReference>
<feature type="region of interest" description="Disordered" evidence="1">
    <location>
        <begin position="97"/>
        <end position="126"/>
    </location>
</feature>
<keyword evidence="4" id="KW-1185">Reference proteome</keyword>
<dbReference type="AlphaFoldDB" id="A0A371X431"/>
<feature type="domain" description="HTH cro/C1-type" evidence="2">
    <location>
        <begin position="22"/>
        <end position="72"/>
    </location>
</feature>
<dbReference type="Pfam" id="PF01381">
    <property type="entry name" value="HTH_3"/>
    <property type="match status" value="1"/>
</dbReference>
<dbReference type="Proteomes" id="UP000262379">
    <property type="component" value="Unassembled WGS sequence"/>
</dbReference>
<reference evidence="4" key="1">
    <citation type="submission" date="2018-08" db="EMBL/GenBank/DDBJ databases">
        <authorList>
            <person name="Im W.T."/>
        </authorList>
    </citation>
    <scope>NUCLEOTIDE SEQUENCE [LARGE SCALE GENOMIC DNA]</scope>
    <source>
        <strain evidence="4">LA-28</strain>
    </source>
</reference>
<dbReference type="Gene3D" id="1.10.260.40">
    <property type="entry name" value="lambda repressor-like DNA-binding domains"/>
    <property type="match status" value="1"/>
</dbReference>
<organism evidence="3 4">
    <name type="scientific">Mesorhizobium denitrificans</name>
    <dbReference type="NCBI Taxonomy" id="2294114"/>
    <lineage>
        <taxon>Bacteria</taxon>
        <taxon>Pseudomonadati</taxon>
        <taxon>Pseudomonadota</taxon>
        <taxon>Alphaproteobacteria</taxon>
        <taxon>Hyphomicrobiales</taxon>
        <taxon>Phyllobacteriaceae</taxon>
        <taxon>Mesorhizobium</taxon>
    </lineage>
</organism>
<gene>
    <name evidence="3" type="ORF">DY251_19610</name>
</gene>
<proteinExistence type="predicted"/>